<evidence type="ECO:0000256" key="4">
    <source>
        <dbReference type="ARBA" id="ARBA00022692"/>
    </source>
</evidence>
<proteinExistence type="inferred from homology"/>
<dbReference type="EMBL" id="SMBJ01000010">
    <property type="protein sequence ID" value="TCU21760.1"/>
    <property type="molecule type" value="Genomic_DNA"/>
</dbReference>
<evidence type="ECO:0000256" key="7">
    <source>
        <dbReference type="SAM" id="Phobius"/>
    </source>
</evidence>
<dbReference type="InterPro" id="IPR050833">
    <property type="entry name" value="Poly_Biosynth_Transport"/>
</dbReference>
<evidence type="ECO:0000256" key="1">
    <source>
        <dbReference type="ARBA" id="ARBA00004651"/>
    </source>
</evidence>
<dbReference type="Proteomes" id="UP000295547">
    <property type="component" value="Unassembled WGS sequence"/>
</dbReference>
<feature type="transmembrane region" description="Helical" evidence="7">
    <location>
        <begin position="202"/>
        <end position="223"/>
    </location>
</feature>
<keyword evidence="4 7" id="KW-0812">Transmembrane</keyword>
<protein>
    <submittedName>
        <fullName evidence="8">O-antigen/teichoic acid export membrane protein</fullName>
    </submittedName>
</protein>
<feature type="transmembrane region" description="Helical" evidence="7">
    <location>
        <begin position="312"/>
        <end position="335"/>
    </location>
</feature>
<evidence type="ECO:0000256" key="3">
    <source>
        <dbReference type="ARBA" id="ARBA00022475"/>
    </source>
</evidence>
<reference evidence="8 9" key="1">
    <citation type="submission" date="2019-03" db="EMBL/GenBank/DDBJ databases">
        <title>Genomic Encyclopedia of Type Strains, Phase IV (KMG-V): Genome sequencing to study the core and pangenomes of soil and plant-associated prokaryotes.</title>
        <authorList>
            <person name="Whitman W."/>
        </authorList>
    </citation>
    <scope>NUCLEOTIDE SEQUENCE [LARGE SCALE GENOMIC DNA]</scope>
    <source>
        <strain evidence="8 9">Gr42</strain>
    </source>
</reference>
<evidence type="ECO:0000256" key="6">
    <source>
        <dbReference type="ARBA" id="ARBA00023136"/>
    </source>
</evidence>
<dbReference type="GO" id="GO:0005886">
    <property type="term" value="C:plasma membrane"/>
    <property type="evidence" value="ECO:0007669"/>
    <property type="project" value="UniProtKB-SubCell"/>
</dbReference>
<comment type="caution">
    <text evidence="8">The sequence shown here is derived from an EMBL/GenBank/DDBJ whole genome shotgun (WGS) entry which is preliminary data.</text>
</comment>
<feature type="transmembrane region" description="Helical" evidence="7">
    <location>
        <begin position="75"/>
        <end position="99"/>
    </location>
</feature>
<feature type="transmembrane region" description="Helical" evidence="7">
    <location>
        <begin position="411"/>
        <end position="433"/>
    </location>
</feature>
<gene>
    <name evidence="8" type="ORF">EV130_110104</name>
</gene>
<keyword evidence="5 7" id="KW-1133">Transmembrane helix</keyword>
<accession>A0A4R3QIS9</accession>
<feature type="transmembrane region" description="Helical" evidence="7">
    <location>
        <begin position="475"/>
        <end position="497"/>
    </location>
</feature>
<feature type="transmembrane region" description="Helical" evidence="7">
    <location>
        <begin position="177"/>
        <end position="196"/>
    </location>
</feature>
<feature type="transmembrane region" description="Helical" evidence="7">
    <location>
        <begin position="388"/>
        <end position="405"/>
    </location>
</feature>
<evidence type="ECO:0000313" key="9">
    <source>
        <dbReference type="Proteomes" id="UP000295547"/>
    </source>
</evidence>
<dbReference type="PANTHER" id="PTHR30250:SF10">
    <property type="entry name" value="LIPOPOLYSACCHARIDE BIOSYNTHESIS PROTEIN WZXC"/>
    <property type="match status" value="1"/>
</dbReference>
<keyword evidence="6 7" id="KW-0472">Membrane</keyword>
<feature type="transmembrane region" description="Helical" evidence="7">
    <location>
        <begin position="445"/>
        <end position="463"/>
    </location>
</feature>
<evidence type="ECO:0000256" key="5">
    <source>
        <dbReference type="ARBA" id="ARBA00022989"/>
    </source>
</evidence>
<dbReference type="OrthoDB" id="7605542at2"/>
<organism evidence="8 9">
    <name type="scientific">Rhizobium azibense</name>
    <dbReference type="NCBI Taxonomy" id="1136135"/>
    <lineage>
        <taxon>Bacteria</taxon>
        <taxon>Pseudomonadati</taxon>
        <taxon>Pseudomonadota</taxon>
        <taxon>Alphaproteobacteria</taxon>
        <taxon>Hyphomicrobiales</taxon>
        <taxon>Rhizobiaceae</taxon>
        <taxon>Rhizobium/Agrobacterium group</taxon>
        <taxon>Rhizobium</taxon>
    </lineage>
</organism>
<dbReference type="AlphaFoldDB" id="A0A4R3QIS9"/>
<evidence type="ECO:0000256" key="2">
    <source>
        <dbReference type="ARBA" id="ARBA00007430"/>
    </source>
</evidence>
<keyword evidence="3" id="KW-1003">Cell membrane</keyword>
<comment type="subcellular location">
    <subcellularLocation>
        <location evidence="1">Cell membrane</location>
        <topology evidence="1">Multi-pass membrane protein</topology>
    </subcellularLocation>
</comment>
<dbReference type="Pfam" id="PF13440">
    <property type="entry name" value="Polysacc_synt_3"/>
    <property type="match status" value="1"/>
</dbReference>
<name>A0A4R3QIS9_9HYPH</name>
<feature type="transmembrane region" description="Helical" evidence="7">
    <location>
        <begin position="111"/>
        <end position="135"/>
    </location>
</feature>
<dbReference type="PANTHER" id="PTHR30250">
    <property type="entry name" value="PST FAMILY PREDICTED COLANIC ACID TRANSPORTER"/>
    <property type="match status" value="1"/>
</dbReference>
<sequence>MGTLAVLRPSPYFGSLESAGTDGVVLMSSREPSSLSTLTAKAGTWTVGSKLASKTLDFITLLCLARLLGPSDFGLVAMAMSSVLIAEAIFEMPVAAALIRDPSPTEDMFNTALTIGLTRGLIVGLLLCALAYPLALFYDEPRLTTLICVLSLAPVMRGLKSPKLILFTQRFDFRPDFILEAAGKIASLCAAVAMALYTGSYWAIAVGTVVGPMLMMIVSYIFAPQRPVLSLKDWSMFAPIVGWYMLSQILQSVNWQLEKLLLPRFMDLVSFGRYSVASDITAVPYQSVVQPLFRPFLVAFSQIPSHEKLGEAYLRATCTIVFLVAPALVFLSILADVVVTLLLGPSWHGAAFILTCLPLIAIISLPTALVNSICFLADKLHLIIVKNVIELFSKLMLICSLGYAYGLNGILAGQAIAAAISLATSLAIVRASIGLGLARQAKEGAKYFAPVLLMALCLVPGIYLGDSVDHPMRQMWLSIATAAAAALVYLGSMFFMARMSSSEGLHEYDFVMQFLRKRFRPAI</sequence>
<evidence type="ECO:0000313" key="8">
    <source>
        <dbReference type="EMBL" id="TCU21760.1"/>
    </source>
</evidence>
<comment type="similarity">
    <text evidence="2">Belongs to the polysaccharide synthase family.</text>
</comment>
<feature type="transmembrane region" description="Helical" evidence="7">
    <location>
        <begin position="347"/>
        <end position="376"/>
    </location>
</feature>
<keyword evidence="9" id="KW-1185">Reference proteome</keyword>